<gene>
    <name evidence="1" type="ORF">MVEN_01422300</name>
</gene>
<evidence type="ECO:0000313" key="1">
    <source>
        <dbReference type="EMBL" id="KAF7349012.1"/>
    </source>
</evidence>
<comment type="caution">
    <text evidence="1">The sequence shown here is derived from an EMBL/GenBank/DDBJ whole genome shotgun (WGS) entry which is preliminary data.</text>
</comment>
<organism evidence="1 2">
    <name type="scientific">Mycena venus</name>
    <dbReference type="NCBI Taxonomy" id="2733690"/>
    <lineage>
        <taxon>Eukaryota</taxon>
        <taxon>Fungi</taxon>
        <taxon>Dikarya</taxon>
        <taxon>Basidiomycota</taxon>
        <taxon>Agaricomycotina</taxon>
        <taxon>Agaricomycetes</taxon>
        <taxon>Agaricomycetidae</taxon>
        <taxon>Agaricales</taxon>
        <taxon>Marasmiineae</taxon>
        <taxon>Mycenaceae</taxon>
        <taxon>Mycena</taxon>
    </lineage>
</organism>
<dbReference type="AlphaFoldDB" id="A0A8H6XZA1"/>
<proteinExistence type="predicted"/>
<dbReference type="EMBL" id="JACAZI010000011">
    <property type="protein sequence ID" value="KAF7349012.1"/>
    <property type="molecule type" value="Genomic_DNA"/>
</dbReference>
<sequence>MDTRQIPPSKLVPRYKTIQPRKLFLNTNTHTHTHMRFSLPALTGLAGLFAFATLATAAGIPEVCCISTPASASDPCSSGAAKRSLPRAAAGCSCFAPDLASCFVTCCPAS</sequence>
<dbReference type="OrthoDB" id="3061184at2759"/>
<dbReference type="Proteomes" id="UP000620124">
    <property type="component" value="Unassembled WGS sequence"/>
</dbReference>
<name>A0A8H6XZA1_9AGAR</name>
<evidence type="ECO:0000313" key="2">
    <source>
        <dbReference type="Proteomes" id="UP000620124"/>
    </source>
</evidence>
<reference evidence="1" key="1">
    <citation type="submission" date="2020-05" db="EMBL/GenBank/DDBJ databases">
        <title>Mycena genomes resolve the evolution of fungal bioluminescence.</title>
        <authorList>
            <person name="Tsai I.J."/>
        </authorList>
    </citation>
    <scope>NUCLEOTIDE SEQUENCE</scope>
    <source>
        <strain evidence="1">CCC161011</strain>
    </source>
</reference>
<keyword evidence="2" id="KW-1185">Reference proteome</keyword>
<protein>
    <submittedName>
        <fullName evidence="1">Uncharacterized protein</fullName>
    </submittedName>
</protein>
<accession>A0A8H6XZA1</accession>